<dbReference type="RefSeq" id="XP_022489023.1">
    <property type="nucleotide sequence ID" value="XM_022630800.1"/>
</dbReference>
<evidence type="ECO:0000256" key="2">
    <source>
        <dbReference type="ARBA" id="ARBA00022723"/>
    </source>
</evidence>
<keyword evidence="4" id="KW-0862">Zinc</keyword>
<keyword evidence="2" id="KW-0479">Metal-binding</keyword>
<dbReference type="GO" id="GO:0046872">
    <property type="term" value="F:metal ion binding"/>
    <property type="evidence" value="ECO:0007669"/>
    <property type="project" value="UniProtKB-KW"/>
</dbReference>
<dbReference type="PANTHER" id="PTHR42978">
    <property type="entry name" value="QUORUM-QUENCHING LACTONASE YTNP-RELATED-RELATED"/>
    <property type="match status" value="1"/>
</dbReference>
<dbReference type="EMBL" id="LXJU01000007">
    <property type="protein sequence ID" value="OGE53585.1"/>
    <property type="molecule type" value="Genomic_DNA"/>
</dbReference>
<accession>A0A1F5LKF1</accession>
<gene>
    <name evidence="6" type="ORF">PENARI_c007G02650</name>
</gene>
<evidence type="ECO:0000259" key="5">
    <source>
        <dbReference type="SMART" id="SM00849"/>
    </source>
</evidence>
<dbReference type="GO" id="GO:0016787">
    <property type="term" value="F:hydrolase activity"/>
    <property type="evidence" value="ECO:0007669"/>
    <property type="project" value="UniProtKB-KW"/>
</dbReference>
<dbReference type="SUPFAM" id="SSF56281">
    <property type="entry name" value="Metallo-hydrolase/oxidoreductase"/>
    <property type="match status" value="1"/>
</dbReference>
<proteinExistence type="inferred from homology"/>
<evidence type="ECO:0000256" key="4">
    <source>
        <dbReference type="ARBA" id="ARBA00022833"/>
    </source>
</evidence>
<dbReference type="OrthoDB" id="10250730at2759"/>
<keyword evidence="7" id="KW-1185">Reference proteome</keyword>
<dbReference type="InterPro" id="IPR036866">
    <property type="entry name" value="RibonucZ/Hydroxyglut_hydro"/>
</dbReference>
<protein>
    <recommendedName>
        <fullName evidence="5">Metallo-beta-lactamase domain-containing protein</fullName>
    </recommendedName>
</protein>
<dbReference type="Pfam" id="PF00753">
    <property type="entry name" value="Lactamase_B"/>
    <property type="match status" value="1"/>
</dbReference>
<evidence type="ECO:0000256" key="3">
    <source>
        <dbReference type="ARBA" id="ARBA00022801"/>
    </source>
</evidence>
<comment type="similarity">
    <text evidence="1">Belongs to the metallo-beta-lactamase superfamily.</text>
</comment>
<dbReference type="AlphaFoldDB" id="A0A1F5LKF1"/>
<name>A0A1F5LKF1_PENAI</name>
<dbReference type="SMART" id="SM00849">
    <property type="entry name" value="Lactamase_B"/>
    <property type="match status" value="1"/>
</dbReference>
<dbReference type="Gene3D" id="3.60.15.10">
    <property type="entry name" value="Ribonuclease Z/Hydroxyacylglutathione hydrolase-like"/>
    <property type="match status" value="1"/>
</dbReference>
<sequence length="357" mass="39784">MSTHFPVPPGTQTVQVRIIDTTVRMDKLPVEFLMEPPMEGMLYMPPMPAWSFLIEHPSGQKLLFDLGVPKDWRSFSPFVVGRLEASGWEINVEEEVIDILERNGVAAGDISGIIWSHWHWDHLGDPSRFPPSTELIVGPGFKDNFLPGYPANPNSAVRESDFAGRNLNEINFTNSSQTGQFRAFDFFGDGSFYLLDTPGHAIGHLSGLARTTTNPDTFIFMGGDLCHHSGEIRPSKHMHLPSDIPAAVPSCVLPCPGTEAYEQLLVSRGSSVDEPFFRPAAMIGVEIGETVRTIVKAQEADADSNVWFVFAHDPSLIGVVDFFPLRADGWMEKGWRKKTLWSFLRSFDAVVYAKMQM</sequence>
<dbReference type="GeneID" id="34575534"/>
<reference evidence="6 7" key="1">
    <citation type="journal article" date="2016" name="Sci. Rep.">
        <title>Penicillium arizonense, a new, genome sequenced fungal species, reveals a high chemical diversity in secreted metabolites.</title>
        <authorList>
            <person name="Grijseels S."/>
            <person name="Nielsen J.C."/>
            <person name="Randelovic M."/>
            <person name="Nielsen J."/>
            <person name="Nielsen K.F."/>
            <person name="Workman M."/>
            <person name="Frisvad J.C."/>
        </authorList>
    </citation>
    <scope>NUCLEOTIDE SEQUENCE [LARGE SCALE GENOMIC DNA]</scope>
    <source>
        <strain evidence="6 7">CBS 141311</strain>
    </source>
</reference>
<evidence type="ECO:0000313" key="6">
    <source>
        <dbReference type="EMBL" id="OGE53585.1"/>
    </source>
</evidence>
<dbReference type="STRING" id="1835702.A0A1F5LKF1"/>
<dbReference type="InterPro" id="IPR001279">
    <property type="entry name" value="Metallo-B-lactamas"/>
</dbReference>
<evidence type="ECO:0000313" key="7">
    <source>
        <dbReference type="Proteomes" id="UP000177622"/>
    </source>
</evidence>
<feature type="domain" description="Metallo-beta-lactamase" evidence="5">
    <location>
        <begin position="48"/>
        <end position="270"/>
    </location>
</feature>
<dbReference type="InterPro" id="IPR051013">
    <property type="entry name" value="MBL_superfamily_lactonases"/>
</dbReference>
<keyword evidence="3" id="KW-0378">Hydrolase</keyword>
<dbReference type="Proteomes" id="UP000177622">
    <property type="component" value="Unassembled WGS sequence"/>
</dbReference>
<dbReference type="CDD" id="cd07730">
    <property type="entry name" value="metallo-hydrolase-like_MBL-fold"/>
    <property type="match status" value="1"/>
</dbReference>
<comment type="caution">
    <text evidence="6">The sequence shown here is derived from an EMBL/GenBank/DDBJ whole genome shotgun (WGS) entry which is preliminary data.</text>
</comment>
<evidence type="ECO:0000256" key="1">
    <source>
        <dbReference type="ARBA" id="ARBA00007749"/>
    </source>
</evidence>
<dbReference type="PANTHER" id="PTHR42978:SF5">
    <property type="entry name" value="METALLO-BETA-LACTAMASE DOMAIN-CONTAINING PROTEIN"/>
    <property type="match status" value="1"/>
</dbReference>
<organism evidence="6 7">
    <name type="scientific">Penicillium arizonense</name>
    <dbReference type="NCBI Taxonomy" id="1835702"/>
    <lineage>
        <taxon>Eukaryota</taxon>
        <taxon>Fungi</taxon>
        <taxon>Dikarya</taxon>
        <taxon>Ascomycota</taxon>
        <taxon>Pezizomycotina</taxon>
        <taxon>Eurotiomycetes</taxon>
        <taxon>Eurotiomycetidae</taxon>
        <taxon>Eurotiales</taxon>
        <taxon>Aspergillaceae</taxon>
        <taxon>Penicillium</taxon>
    </lineage>
</organism>